<dbReference type="CDD" id="cd07331">
    <property type="entry name" value="M48C_Oma1_like"/>
    <property type="match status" value="1"/>
</dbReference>
<dbReference type="Gene3D" id="3.30.2010.10">
    <property type="entry name" value="Metalloproteases ('zincins'), catalytic domain"/>
    <property type="match status" value="1"/>
</dbReference>
<keyword evidence="2" id="KW-0479">Metal-binding</keyword>
<organism evidence="9 10">
    <name type="scientific">Pseudidiomarina maritima</name>
    <dbReference type="NCBI Taxonomy" id="519453"/>
    <lineage>
        <taxon>Bacteria</taxon>
        <taxon>Pseudomonadati</taxon>
        <taxon>Pseudomonadota</taxon>
        <taxon>Gammaproteobacteria</taxon>
        <taxon>Alteromonadales</taxon>
        <taxon>Idiomarinaceae</taxon>
        <taxon>Pseudidiomarina</taxon>
    </lineage>
</organism>
<dbReference type="AlphaFoldDB" id="A0A1I6GM16"/>
<keyword evidence="1 6" id="KW-0645">Protease</keyword>
<dbReference type="Pfam" id="PF01435">
    <property type="entry name" value="Peptidase_M48"/>
    <property type="match status" value="1"/>
</dbReference>
<gene>
    <name evidence="9" type="ORF">SAMN04488070_0933</name>
</gene>
<proteinExistence type="inferred from homology"/>
<keyword evidence="3 6" id="KW-0378">Hydrolase</keyword>
<dbReference type="GO" id="GO:0016020">
    <property type="term" value="C:membrane"/>
    <property type="evidence" value="ECO:0007669"/>
    <property type="project" value="TreeGrafter"/>
</dbReference>
<dbReference type="PANTHER" id="PTHR22726:SF24">
    <property type="entry name" value="M48 FAMILY METALLOPEPTIDASE"/>
    <property type="match status" value="1"/>
</dbReference>
<dbReference type="InterPro" id="IPR001915">
    <property type="entry name" value="Peptidase_M48"/>
</dbReference>
<evidence type="ECO:0000313" key="10">
    <source>
        <dbReference type="Proteomes" id="UP000199424"/>
    </source>
</evidence>
<dbReference type="Proteomes" id="UP000199424">
    <property type="component" value="Unassembled WGS sequence"/>
</dbReference>
<dbReference type="PANTHER" id="PTHR22726">
    <property type="entry name" value="METALLOENDOPEPTIDASE OMA1"/>
    <property type="match status" value="1"/>
</dbReference>
<dbReference type="EMBL" id="FOYU01000001">
    <property type="protein sequence ID" value="SFR43253.1"/>
    <property type="molecule type" value="Genomic_DNA"/>
</dbReference>
<dbReference type="RefSeq" id="WP_092855761.1">
    <property type="nucleotide sequence ID" value="NZ_FOYU01000001.1"/>
</dbReference>
<feature type="signal peptide" evidence="7">
    <location>
        <begin position="1"/>
        <end position="20"/>
    </location>
</feature>
<dbReference type="GO" id="GO:0051603">
    <property type="term" value="P:proteolysis involved in protein catabolic process"/>
    <property type="evidence" value="ECO:0007669"/>
    <property type="project" value="TreeGrafter"/>
</dbReference>
<keyword evidence="4 6" id="KW-0862">Zinc</keyword>
<dbReference type="GO" id="GO:0004222">
    <property type="term" value="F:metalloendopeptidase activity"/>
    <property type="evidence" value="ECO:0007669"/>
    <property type="project" value="InterPro"/>
</dbReference>
<evidence type="ECO:0000256" key="4">
    <source>
        <dbReference type="ARBA" id="ARBA00022833"/>
    </source>
</evidence>
<evidence type="ECO:0000256" key="6">
    <source>
        <dbReference type="RuleBase" id="RU003983"/>
    </source>
</evidence>
<comment type="cofactor">
    <cofactor evidence="6">
        <name>Zn(2+)</name>
        <dbReference type="ChEBI" id="CHEBI:29105"/>
    </cofactor>
    <text evidence="6">Binds 1 zinc ion per subunit.</text>
</comment>
<name>A0A1I6GM16_9GAMM</name>
<keyword evidence="7" id="KW-0732">Signal</keyword>
<evidence type="ECO:0000256" key="1">
    <source>
        <dbReference type="ARBA" id="ARBA00022670"/>
    </source>
</evidence>
<dbReference type="PROSITE" id="PS51257">
    <property type="entry name" value="PROKAR_LIPOPROTEIN"/>
    <property type="match status" value="1"/>
</dbReference>
<evidence type="ECO:0000256" key="2">
    <source>
        <dbReference type="ARBA" id="ARBA00022723"/>
    </source>
</evidence>
<evidence type="ECO:0000256" key="7">
    <source>
        <dbReference type="SAM" id="SignalP"/>
    </source>
</evidence>
<evidence type="ECO:0000256" key="3">
    <source>
        <dbReference type="ARBA" id="ARBA00022801"/>
    </source>
</evidence>
<reference evidence="10" key="1">
    <citation type="submission" date="2016-10" db="EMBL/GenBank/DDBJ databases">
        <authorList>
            <person name="Varghese N."/>
            <person name="Submissions S."/>
        </authorList>
    </citation>
    <scope>NUCLEOTIDE SEQUENCE [LARGE SCALE GENOMIC DNA]</scope>
    <source>
        <strain evidence="10">CGMCC 1.7285</strain>
    </source>
</reference>
<dbReference type="InterPro" id="IPR051156">
    <property type="entry name" value="Mito/Outer_Membr_Metalloprot"/>
</dbReference>
<evidence type="ECO:0000259" key="8">
    <source>
        <dbReference type="Pfam" id="PF01435"/>
    </source>
</evidence>
<sequence>MGHWMKVAGAALLSVSLLSACTESPTGRSQLMLFSSGQLASLGDDSYAKLKAQEKVSTDARTNAYVRCITDDLIAVLPSPWRDKEWEVTVFDSEQVNAFALPGENIGVYTGLLKVAENRDQLAAVIGHEIGHVIADHGNERMSNQFAVGLGLQLGSVLVAENLDSETAALAMAALGIGAQVGVLLPYSRVHESESDQLGLDYMAAAGYNPLEAADLWRNMAKAGGGGTPEFLSTHPSPQSRIQAIEAYAPKVQQLYQQASSQRRKPLCTL</sequence>
<keyword evidence="10" id="KW-1185">Reference proteome</keyword>
<keyword evidence="5 6" id="KW-0482">Metalloprotease</keyword>
<comment type="similarity">
    <text evidence="6">Belongs to the peptidase M48 family.</text>
</comment>
<feature type="chain" id="PRO_5011487984" evidence="7">
    <location>
        <begin position="21"/>
        <end position="270"/>
    </location>
</feature>
<protein>
    <submittedName>
        <fullName evidence="9">Peptidase family M48</fullName>
    </submittedName>
</protein>
<accession>A0A1I6GM16</accession>
<evidence type="ECO:0000313" key="9">
    <source>
        <dbReference type="EMBL" id="SFR43253.1"/>
    </source>
</evidence>
<feature type="domain" description="Peptidase M48" evidence="8">
    <location>
        <begin position="61"/>
        <end position="248"/>
    </location>
</feature>
<evidence type="ECO:0000256" key="5">
    <source>
        <dbReference type="ARBA" id="ARBA00023049"/>
    </source>
</evidence>
<dbReference type="GO" id="GO:0046872">
    <property type="term" value="F:metal ion binding"/>
    <property type="evidence" value="ECO:0007669"/>
    <property type="project" value="UniProtKB-KW"/>
</dbReference>